<feature type="compositionally biased region" description="Low complexity" evidence="1">
    <location>
        <begin position="201"/>
        <end position="210"/>
    </location>
</feature>
<dbReference type="KEGG" id="mcha:111025448"/>
<sequence>MEAPKTLKQLQCLNGRIAASNMFVSRSTDKCLPFFKVLRKKGSFEWTTECEQALEQLKNYLYSTPLLAKPLPGDKLHLYLAVSDSAVSSALIKQEGVCQSPIYYTSKAMTEAETRYPKMEKLALALVTSARRLRPYFQAHTVVVLTNLPLKNIFHKPETSGRLMKWAMELSEYDIQFEPRTTLKGKQWQTSSRSSPHHLSRPSPSSRGRSTLMDLPMRGGAGQESSCSHQEASDSNALAKLASAYETDLARLVLIEILDNPSILEPDVMEVDTPAPSWMDPIVEFIKGILQQHSKEENKWREKQLGSYSEMEHCTDDAKQFVKTYNNFQRFANIIHQPPELLTPISAPWPFAQWGIDIISPFPLGEGQTKFVVVAMDYFIKWAEAEGLAHITEPRVTSFIWMNIVCRFGIPNAIVTDNGKQFDNAKFKDFCMKLGISHLSSSPARPKANGQVEAINKIRKRGLKLKLDYRNGRSAEELPEVLWSYQTTPRESTSETPFSLAFGSEAMVPAEIGMPTDRIEQYEPLRNEAELLLNLDLLEGKRETAQLRLVECQNRMARHYNTRIQPRSFQVGHLVSSKIQSHVGTLDPSWEELFEVKGIVRPGTYMLADLERSVLAHPWNAEHLKRYYP</sequence>
<reference evidence="4" key="1">
    <citation type="submission" date="2025-08" db="UniProtKB">
        <authorList>
            <consortium name="RefSeq"/>
        </authorList>
    </citation>
    <scope>IDENTIFICATION</scope>
    <source>
        <strain evidence="4">OHB3-1</strain>
    </source>
</reference>
<accession>A0A6J1DXL9</accession>
<dbReference type="Pfam" id="PF17919">
    <property type="entry name" value="RT_RNaseH_2"/>
    <property type="match status" value="1"/>
</dbReference>
<protein>
    <submittedName>
        <fullName evidence="4">Uncharacterized protein LOC111025448</fullName>
    </submittedName>
</protein>
<dbReference type="RefSeq" id="XP_022159003.1">
    <property type="nucleotide sequence ID" value="XM_022303311.1"/>
</dbReference>
<dbReference type="InterPro" id="IPR043502">
    <property type="entry name" value="DNA/RNA_pol_sf"/>
</dbReference>
<dbReference type="InterPro" id="IPR001584">
    <property type="entry name" value="Integrase_cat-core"/>
</dbReference>
<keyword evidence="3" id="KW-1185">Reference proteome</keyword>
<feature type="domain" description="Integrase catalytic" evidence="2">
    <location>
        <begin position="346"/>
        <end position="505"/>
    </location>
</feature>
<evidence type="ECO:0000256" key="1">
    <source>
        <dbReference type="SAM" id="MobiDB-lite"/>
    </source>
</evidence>
<dbReference type="InterPro" id="IPR043128">
    <property type="entry name" value="Rev_trsase/Diguanyl_cyclase"/>
</dbReference>
<gene>
    <name evidence="4" type="primary">LOC111025448</name>
</gene>
<organism evidence="3 4">
    <name type="scientific">Momordica charantia</name>
    <name type="common">Bitter gourd</name>
    <name type="synonym">Balsam pear</name>
    <dbReference type="NCBI Taxonomy" id="3673"/>
    <lineage>
        <taxon>Eukaryota</taxon>
        <taxon>Viridiplantae</taxon>
        <taxon>Streptophyta</taxon>
        <taxon>Embryophyta</taxon>
        <taxon>Tracheophyta</taxon>
        <taxon>Spermatophyta</taxon>
        <taxon>Magnoliopsida</taxon>
        <taxon>eudicotyledons</taxon>
        <taxon>Gunneridae</taxon>
        <taxon>Pentapetalae</taxon>
        <taxon>rosids</taxon>
        <taxon>fabids</taxon>
        <taxon>Cucurbitales</taxon>
        <taxon>Cucurbitaceae</taxon>
        <taxon>Momordiceae</taxon>
        <taxon>Momordica</taxon>
    </lineage>
</organism>
<dbReference type="InterPro" id="IPR036397">
    <property type="entry name" value="RNaseH_sf"/>
</dbReference>
<dbReference type="Proteomes" id="UP000504603">
    <property type="component" value="Unplaced"/>
</dbReference>
<dbReference type="Gene3D" id="3.30.70.270">
    <property type="match status" value="1"/>
</dbReference>
<dbReference type="GeneID" id="111025448"/>
<dbReference type="AlphaFoldDB" id="A0A6J1DXL9"/>
<dbReference type="PANTHER" id="PTHR48475">
    <property type="entry name" value="RIBONUCLEASE H"/>
    <property type="match status" value="1"/>
</dbReference>
<dbReference type="PROSITE" id="PS50994">
    <property type="entry name" value="INTEGRASE"/>
    <property type="match status" value="1"/>
</dbReference>
<proteinExistence type="predicted"/>
<dbReference type="InterPro" id="IPR041577">
    <property type="entry name" value="RT_RNaseH_2"/>
</dbReference>
<evidence type="ECO:0000259" key="2">
    <source>
        <dbReference type="PROSITE" id="PS50994"/>
    </source>
</evidence>
<dbReference type="GO" id="GO:0015074">
    <property type="term" value="P:DNA integration"/>
    <property type="evidence" value="ECO:0007669"/>
    <property type="project" value="InterPro"/>
</dbReference>
<dbReference type="PANTHER" id="PTHR48475:SF2">
    <property type="entry name" value="RIBONUCLEASE H"/>
    <property type="match status" value="1"/>
</dbReference>
<name>A0A6J1DXL9_MOMCH</name>
<dbReference type="SUPFAM" id="SSF56672">
    <property type="entry name" value="DNA/RNA polymerases"/>
    <property type="match status" value="1"/>
</dbReference>
<evidence type="ECO:0000313" key="3">
    <source>
        <dbReference type="Proteomes" id="UP000504603"/>
    </source>
</evidence>
<dbReference type="SUPFAM" id="SSF53098">
    <property type="entry name" value="Ribonuclease H-like"/>
    <property type="match status" value="1"/>
</dbReference>
<dbReference type="Gene3D" id="3.30.420.10">
    <property type="entry name" value="Ribonuclease H-like superfamily/Ribonuclease H"/>
    <property type="match status" value="1"/>
</dbReference>
<dbReference type="Pfam" id="PF00665">
    <property type="entry name" value="rve"/>
    <property type="match status" value="1"/>
</dbReference>
<dbReference type="OrthoDB" id="101614at2759"/>
<evidence type="ECO:0000313" key="4">
    <source>
        <dbReference type="RefSeq" id="XP_022159003.1"/>
    </source>
</evidence>
<dbReference type="InterPro" id="IPR012337">
    <property type="entry name" value="RNaseH-like_sf"/>
</dbReference>
<dbReference type="GO" id="GO:0003676">
    <property type="term" value="F:nucleic acid binding"/>
    <property type="evidence" value="ECO:0007669"/>
    <property type="project" value="InterPro"/>
</dbReference>
<feature type="region of interest" description="Disordered" evidence="1">
    <location>
        <begin position="184"/>
        <end position="231"/>
    </location>
</feature>